<evidence type="ECO:0000313" key="5">
    <source>
        <dbReference type="Proteomes" id="UP001609175"/>
    </source>
</evidence>
<evidence type="ECO:0000256" key="1">
    <source>
        <dbReference type="SAM" id="Phobius"/>
    </source>
</evidence>
<evidence type="ECO:0000313" key="4">
    <source>
        <dbReference type="EMBL" id="MFH5243480.1"/>
    </source>
</evidence>
<dbReference type="Pfam" id="PF10801">
    <property type="entry name" value="DUF2537"/>
    <property type="match status" value="1"/>
</dbReference>
<dbReference type="EMBL" id="JBIMSN010000141">
    <property type="protein sequence ID" value="MFH5232295.1"/>
    <property type="molecule type" value="Genomic_DNA"/>
</dbReference>
<comment type="caution">
    <text evidence="2">The sequence shown here is derived from an EMBL/GenBank/DDBJ whole genome shotgun (WGS) entry which is preliminary data.</text>
</comment>
<accession>A0ABW7JND6</accession>
<gene>
    <name evidence="4" type="ORF">ACHIPV_16590</name>
    <name evidence="2" type="ORF">ACHIPZ_13250</name>
    <name evidence="3" type="ORF">ACHIRB_27535</name>
</gene>
<feature type="transmembrane region" description="Helical" evidence="1">
    <location>
        <begin position="20"/>
        <end position="44"/>
    </location>
</feature>
<keyword evidence="7" id="KW-1185">Reference proteome</keyword>
<dbReference type="EMBL" id="JBIMSO010000051">
    <property type="protein sequence ID" value="MFH5209152.1"/>
    <property type="molecule type" value="Genomic_DNA"/>
</dbReference>
<proteinExistence type="predicted"/>
<dbReference type="InterPro" id="IPR024244">
    <property type="entry name" value="DUF2537"/>
</dbReference>
<evidence type="ECO:0000313" key="7">
    <source>
        <dbReference type="Proteomes" id="UP001609219"/>
    </source>
</evidence>
<keyword evidence="1" id="KW-1133">Transmembrane helix</keyword>
<sequence>MSTSEPSTPEPSTQAEPTPWQAGLLVTAFAAILTTCALYGFGIALANVHPALAVVINLVAVGGTAPTVWGWRAIPVVRWVALGIGIGVVVGWLGLLISAV</sequence>
<dbReference type="Proteomes" id="UP001609175">
    <property type="component" value="Unassembled WGS sequence"/>
</dbReference>
<feature type="transmembrane region" description="Helical" evidence="1">
    <location>
        <begin position="77"/>
        <end position="97"/>
    </location>
</feature>
<keyword evidence="1" id="KW-0472">Membrane</keyword>
<dbReference type="Proteomes" id="UP001609219">
    <property type="component" value="Unassembled WGS sequence"/>
</dbReference>
<keyword evidence="1" id="KW-0812">Transmembrane</keyword>
<dbReference type="EMBL" id="JBIMSP010000026">
    <property type="protein sequence ID" value="MFH5243480.1"/>
    <property type="molecule type" value="Genomic_DNA"/>
</dbReference>
<dbReference type="Proteomes" id="UP001609176">
    <property type="component" value="Unassembled WGS sequence"/>
</dbReference>
<reference evidence="5 6" key="1">
    <citation type="submission" date="2024-10" db="EMBL/GenBank/DDBJ databases">
        <authorList>
            <person name="Riesco R."/>
        </authorList>
    </citation>
    <scope>NUCLEOTIDE SEQUENCE [LARGE SCALE GENOMIC DNA]</scope>
    <source>
        <strain evidence="4 6">NCIMB 15448</strain>
        <strain evidence="2 5">NCIMB 15449</strain>
        <strain evidence="3 7">NCIMB 15450</strain>
    </source>
</reference>
<organism evidence="2 5">
    <name type="scientific">Antrihabitans spumae</name>
    <dbReference type="NCBI Taxonomy" id="3373370"/>
    <lineage>
        <taxon>Bacteria</taxon>
        <taxon>Bacillati</taxon>
        <taxon>Actinomycetota</taxon>
        <taxon>Actinomycetes</taxon>
        <taxon>Mycobacteriales</taxon>
        <taxon>Nocardiaceae</taxon>
        <taxon>Antrihabitans</taxon>
    </lineage>
</organism>
<name>A0ABW7JND6_9NOCA</name>
<evidence type="ECO:0000313" key="3">
    <source>
        <dbReference type="EMBL" id="MFH5232295.1"/>
    </source>
</evidence>
<evidence type="ECO:0000313" key="6">
    <source>
        <dbReference type="Proteomes" id="UP001609176"/>
    </source>
</evidence>
<evidence type="ECO:0000313" key="2">
    <source>
        <dbReference type="EMBL" id="MFH5209152.1"/>
    </source>
</evidence>
<dbReference type="RefSeq" id="WP_395114823.1">
    <property type="nucleotide sequence ID" value="NZ_JBIMSN010000141.1"/>
</dbReference>
<protein>
    <submittedName>
        <fullName evidence="2">DUF2537 domain-containing protein</fullName>
    </submittedName>
</protein>
<feature type="transmembrane region" description="Helical" evidence="1">
    <location>
        <begin position="51"/>
        <end position="71"/>
    </location>
</feature>